<keyword evidence="4" id="KW-0653">Protein transport</keyword>
<name>A0A6H0Y360_9PEZI</name>
<sequence length="1052" mass="118101">MPITAEKERELLSRYHLNTTNPTEWPSEHNDENEETDSEDEAVLKRPVQPQHKPRPSISSSQSVSKYHKIGRHASGRVTSFIGTQKTVNGEDSLVQKDERDPLGKHHSVIAELRRRGLPVDDVKLRNRFMLSSTSFSPQLFIANVHQDASTEDLLRGLEFLSRSIDEKSASLKVLVESNFEKFVRAKSTIDNVYTEMRSHGGPEPVGETLKIPHTRHSSRNTTHFRNTSNSFIPNAKVMGDKKKTALTKETEYGVQGLKTPLLELAVKADEVWGPALGGQEKEGGLRMIMSTVEQHRDIYTLNKSIDEAILKNDYDSVIVGWTRAKRYADEARQIAVIAETNQAELGEQDVTQILLTARMWHEAQQQIEGFKTETWKRLKLSHSKRLHVPRDDAAQDLHMELIGILLQLGVDENPIWSWLSSRVTYLRERVIRSFERSRVEIEILRRRSAQFEQEDPKVLAGYLRAANDSDGLLSAKKDYTKYFDSPAVLVFWENTTSAMNALLSLSDGILGEVVEFWEAAREFIEGKAQKSFPTAVFAAGLEHLSLEPDEVENVQASAVELVMLVRDNIFAFFSDPPVADLSSLFSPLPPTPITPGSATSITRRLFNFDPANVPPPPTPSKGDVWEKFAFWPPHSNSLSGSHYLSRILSLVGTAAAEMANLSVIRAQRNGSESLKTLVGTVRERCMQAVVAAWIPDAERCKFMEIWIRHPERRELTTMPAAFIAFEERVLSGMQKIAYIPEAASLGRNGEEVIVPPSAKLQQTIRSAFVTSLYKALSGMVENAEKLKLEDRSDDPDGITVPGRGLHVEGIENSSIDYDKRNIRMLMTLSNLSHLRSETIPQLISQFESQFSVKLTEETKTVRDVLTQIDARLFQSYVKPTTDKIQTLITKGITDPSWPPPGRPDNARQYVYEALLSLVYVHAEVSTTAAPLTSQILSYMLEQAGVALIAAFKARPRYALPALMQATLDVEFLAQTLNNYTTDRASEIQSQIYLVLDERTEQDARARLEGELPEMRNVLKRLREGTKGQFGCFRREKRGREGKAGSAGGSAR</sequence>
<feature type="compositionally biased region" description="Acidic residues" evidence="5">
    <location>
        <begin position="31"/>
        <end position="41"/>
    </location>
</feature>
<evidence type="ECO:0000256" key="3">
    <source>
        <dbReference type="ARBA" id="ARBA00022483"/>
    </source>
</evidence>
<dbReference type="OrthoDB" id="26242at2759"/>
<keyword evidence="8" id="KW-1185">Reference proteome</keyword>
<evidence type="ECO:0000259" key="6">
    <source>
        <dbReference type="Pfam" id="PF15469"/>
    </source>
</evidence>
<gene>
    <name evidence="7" type="ORF">AMS68_006858</name>
</gene>
<evidence type="ECO:0000313" key="7">
    <source>
        <dbReference type="EMBL" id="QIX01341.1"/>
    </source>
</evidence>
<comment type="function">
    <text evidence="4">Component of the exocyst complex involved in the docking of exocytic vesicles with fusion sites on the plasma membrane.</text>
</comment>
<evidence type="ECO:0000313" key="8">
    <source>
        <dbReference type="Proteomes" id="UP000503462"/>
    </source>
</evidence>
<evidence type="ECO:0000256" key="1">
    <source>
        <dbReference type="ARBA" id="ARBA00010578"/>
    </source>
</evidence>
<dbReference type="GO" id="GO:0006893">
    <property type="term" value="P:Golgi to plasma membrane transport"/>
    <property type="evidence" value="ECO:0007669"/>
    <property type="project" value="UniProtKB-UniRule"/>
</dbReference>
<comment type="similarity">
    <text evidence="1 4">Belongs to the SEC5 family.</text>
</comment>
<dbReference type="GO" id="GO:0000145">
    <property type="term" value="C:exocyst"/>
    <property type="evidence" value="ECO:0007669"/>
    <property type="project" value="UniProtKB-UniRule"/>
</dbReference>
<dbReference type="AlphaFoldDB" id="A0A6H0Y360"/>
<proteinExistence type="inferred from homology"/>
<dbReference type="PANTHER" id="PTHR13043">
    <property type="entry name" value="EXOCYST COMPLEX COMPONENT SEC5"/>
    <property type="match status" value="1"/>
</dbReference>
<dbReference type="Pfam" id="PF15469">
    <property type="entry name" value="Sec5"/>
    <property type="match status" value="1"/>
</dbReference>
<dbReference type="PANTHER" id="PTHR13043:SF1">
    <property type="entry name" value="EXOCYST COMPLEX COMPONENT 2"/>
    <property type="match status" value="1"/>
</dbReference>
<dbReference type="GO" id="GO:0015031">
    <property type="term" value="P:protein transport"/>
    <property type="evidence" value="ECO:0007669"/>
    <property type="project" value="UniProtKB-KW"/>
</dbReference>
<dbReference type="GO" id="GO:0006887">
    <property type="term" value="P:exocytosis"/>
    <property type="evidence" value="ECO:0007669"/>
    <property type="project" value="UniProtKB-KW"/>
</dbReference>
<dbReference type="EMBL" id="CP051142">
    <property type="protein sequence ID" value="QIX01341.1"/>
    <property type="molecule type" value="Genomic_DNA"/>
</dbReference>
<reference evidence="7 8" key="1">
    <citation type="journal article" date="2016" name="Sci. Rep.">
        <title>Peltaster fructicola genome reveals evolution from an invasive phytopathogen to an ectophytic parasite.</title>
        <authorList>
            <person name="Xu C."/>
            <person name="Chen H."/>
            <person name="Gleason M.L."/>
            <person name="Xu J.R."/>
            <person name="Liu H."/>
            <person name="Zhang R."/>
            <person name="Sun G."/>
        </authorList>
    </citation>
    <scope>NUCLEOTIDE SEQUENCE [LARGE SCALE GENOMIC DNA]</scope>
    <source>
        <strain evidence="7 8">LNHT1506</strain>
    </source>
</reference>
<evidence type="ECO:0000256" key="2">
    <source>
        <dbReference type="ARBA" id="ARBA00022448"/>
    </source>
</evidence>
<keyword evidence="2 4" id="KW-0813">Transport</keyword>
<dbReference type="InterPro" id="IPR029175">
    <property type="entry name" value="EXOC2/Sec5"/>
</dbReference>
<accession>A0A6H0Y360</accession>
<keyword evidence="3 4" id="KW-0268">Exocytosis</keyword>
<protein>
    <recommendedName>
        <fullName evidence="4">Exocyst complex component SEC5</fullName>
    </recommendedName>
</protein>
<evidence type="ECO:0000256" key="4">
    <source>
        <dbReference type="RuleBase" id="RU365069"/>
    </source>
</evidence>
<feature type="domain" description="Exocyst complex component EXOC2/Sec5 N-terminal" evidence="6">
    <location>
        <begin position="100"/>
        <end position="1033"/>
    </location>
</feature>
<organism evidence="7 8">
    <name type="scientific">Peltaster fructicola</name>
    <dbReference type="NCBI Taxonomy" id="286661"/>
    <lineage>
        <taxon>Eukaryota</taxon>
        <taxon>Fungi</taxon>
        <taxon>Dikarya</taxon>
        <taxon>Ascomycota</taxon>
        <taxon>Pezizomycotina</taxon>
        <taxon>Dothideomycetes</taxon>
        <taxon>Dothideomycetes incertae sedis</taxon>
        <taxon>Peltaster</taxon>
    </lineage>
</organism>
<dbReference type="Proteomes" id="UP000503462">
    <property type="component" value="Chromosome 4"/>
</dbReference>
<evidence type="ECO:0000256" key="5">
    <source>
        <dbReference type="SAM" id="MobiDB-lite"/>
    </source>
</evidence>
<dbReference type="InterPro" id="IPR039481">
    <property type="entry name" value="EXOC2/Sec5_N_dom"/>
</dbReference>
<comment type="subunit">
    <text evidence="4">Component of the exocyst complex.</text>
</comment>
<feature type="region of interest" description="Disordered" evidence="5">
    <location>
        <begin position="14"/>
        <end position="67"/>
    </location>
</feature>
<feature type="region of interest" description="Disordered" evidence="5">
    <location>
        <begin position="1033"/>
        <end position="1052"/>
    </location>
</feature>